<organism evidence="3 4">
    <name type="scientific">Streptomyces smaragdinus</name>
    <dbReference type="NCBI Taxonomy" id="2585196"/>
    <lineage>
        <taxon>Bacteria</taxon>
        <taxon>Bacillati</taxon>
        <taxon>Actinomycetota</taxon>
        <taxon>Actinomycetes</taxon>
        <taxon>Kitasatosporales</taxon>
        <taxon>Streptomycetaceae</taxon>
        <taxon>Streptomyces</taxon>
    </lineage>
</organism>
<feature type="compositionally biased region" description="Low complexity" evidence="1">
    <location>
        <begin position="117"/>
        <end position="126"/>
    </location>
</feature>
<comment type="caution">
    <text evidence="3">The sequence shown here is derived from an EMBL/GenBank/DDBJ whole genome shotgun (WGS) entry which is preliminary data.</text>
</comment>
<keyword evidence="2" id="KW-0472">Membrane</keyword>
<sequence>MIRKRGGPQVFAISGARKGLAEDVAGRQRRYVISMLVRCVAVLAAALLWNVERYVAVVALVLGTFMPYVAVIAANAGRENAPSGPSPFVPVPVRPALGPVIRGDDQAEGVPEDEESGGSSRDSGAR</sequence>
<protein>
    <recommendedName>
        <fullName evidence="5">DUF3099 domain-containing protein</fullName>
    </recommendedName>
</protein>
<feature type="compositionally biased region" description="Acidic residues" evidence="1">
    <location>
        <begin position="106"/>
        <end position="116"/>
    </location>
</feature>
<keyword evidence="2" id="KW-1133">Transmembrane helix</keyword>
<dbReference type="Pfam" id="PF11298">
    <property type="entry name" value="DUF3099"/>
    <property type="match status" value="1"/>
</dbReference>
<dbReference type="AlphaFoldDB" id="A0A7K0CFK7"/>
<evidence type="ECO:0008006" key="5">
    <source>
        <dbReference type="Google" id="ProtNLM"/>
    </source>
</evidence>
<name>A0A7K0CFK7_9ACTN</name>
<proteinExistence type="predicted"/>
<dbReference type="EMBL" id="WEGJ01000006">
    <property type="protein sequence ID" value="MQY12259.1"/>
    <property type="molecule type" value="Genomic_DNA"/>
</dbReference>
<keyword evidence="4" id="KW-1185">Reference proteome</keyword>
<reference evidence="3 4" key="1">
    <citation type="submission" date="2019-10" db="EMBL/GenBank/DDBJ databases">
        <title>Streptomyces smaragdinus sp. nov. and Streptomyces fabii sp. nov., isolated from the gut of fungus growing-termite Macrotermes natalensis.</title>
        <authorList>
            <person name="Schwitalla J."/>
            <person name="Benndorf R."/>
            <person name="Martin K."/>
            <person name="De Beer W."/>
            <person name="Kaster A.-K."/>
            <person name="Vollmers J."/>
            <person name="Poulsen M."/>
            <person name="Beemelmanns C."/>
        </authorList>
    </citation>
    <scope>NUCLEOTIDE SEQUENCE [LARGE SCALE GENOMIC DNA]</scope>
    <source>
        <strain evidence="3 4">RB5</strain>
    </source>
</reference>
<feature type="region of interest" description="Disordered" evidence="1">
    <location>
        <begin position="95"/>
        <end position="126"/>
    </location>
</feature>
<evidence type="ECO:0000313" key="4">
    <source>
        <dbReference type="Proteomes" id="UP000466345"/>
    </source>
</evidence>
<dbReference type="RefSeq" id="WP_323377784.1">
    <property type="nucleotide sequence ID" value="NZ_WEGJ01000006.1"/>
</dbReference>
<keyword evidence="2" id="KW-0812">Transmembrane</keyword>
<feature type="transmembrane region" description="Helical" evidence="2">
    <location>
        <begin position="55"/>
        <end position="76"/>
    </location>
</feature>
<dbReference type="InterPro" id="IPR021449">
    <property type="entry name" value="DUF3099"/>
</dbReference>
<gene>
    <name evidence="3" type="ORF">SRB5_23920</name>
</gene>
<accession>A0A7K0CFK7</accession>
<dbReference type="Proteomes" id="UP000466345">
    <property type="component" value="Unassembled WGS sequence"/>
</dbReference>
<feature type="transmembrane region" description="Helical" evidence="2">
    <location>
        <begin position="31"/>
        <end position="49"/>
    </location>
</feature>
<evidence type="ECO:0000256" key="2">
    <source>
        <dbReference type="SAM" id="Phobius"/>
    </source>
</evidence>
<evidence type="ECO:0000313" key="3">
    <source>
        <dbReference type="EMBL" id="MQY12259.1"/>
    </source>
</evidence>
<evidence type="ECO:0000256" key="1">
    <source>
        <dbReference type="SAM" id="MobiDB-lite"/>
    </source>
</evidence>